<gene>
    <name evidence="1" type="ORF">QBC42DRAFT_282310</name>
</gene>
<dbReference type="AlphaFoldDB" id="A0AAV9I4K2"/>
<evidence type="ECO:0000313" key="2">
    <source>
        <dbReference type="Proteomes" id="UP001321749"/>
    </source>
</evidence>
<protein>
    <submittedName>
        <fullName evidence="1">Uncharacterized protein</fullName>
    </submittedName>
</protein>
<dbReference type="EMBL" id="MU864931">
    <property type="protein sequence ID" value="KAK4466531.1"/>
    <property type="molecule type" value="Genomic_DNA"/>
</dbReference>
<dbReference type="Proteomes" id="UP001321749">
    <property type="component" value="Unassembled WGS sequence"/>
</dbReference>
<proteinExistence type="predicted"/>
<comment type="caution">
    <text evidence="1">The sequence shown here is derived from an EMBL/GenBank/DDBJ whole genome shotgun (WGS) entry which is preliminary data.</text>
</comment>
<reference evidence="1" key="1">
    <citation type="journal article" date="2023" name="Mol. Phylogenet. Evol.">
        <title>Genome-scale phylogeny and comparative genomics of the fungal order Sordariales.</title>
        <authorList>
            <person name="Hensen N."/>
            <person name="Bonometti L."/>
            <person name="Westerberg I."/>
            <person name="Brannstrom I.O."/>
            <person name="Guillou S."/>
            <person name="Cros-Aarteil S."/>
            <person name="Calhoun S."/>
            <person name="Haridas S."/>
            <person name="Kuo A."/>
            <person name="Mondo S."/>
            <person name="Pangilinan J."/>
            <person name="Riley R."/>
            <person name="LaButti K."/>
            <person name="Andreopoulos B."/>
            <person name="Lipzen A."/>
            <person name="Chen C."/>
            <person name="Yan M."/>
            <person name="Daum C."/>
            <person name="Ng V."/>
            <person name="Clum A."/>
            <person name="Steindorff A."/>
            <person name="Ohm R.A."/>
            <person name="Martin F."/>
            <person name="Silar P."/>
            <person name="Natvig D.O."/>
            <person name="Lalanne C."/>
            <person name="Gautier V."/>
            <person name="Ament-Velasquez S.L."/>
            <person name="Kruys A."/>
            <person name="Hutchinson M.I."/>
            <person name="Powell A.J."/>
            <person name="Barry K."/>
            <person name="Miller A.N."/>
            <person name="Grigoriev I.V."/>
            <person name="Debuchy R."/>
            <person name="Gladieux P."/>
            <person name="Hiltunen Thoren M."/>
            <person name="Johannesson H."/>
        </authorList>
    </citation>
    <scope>NUCLEOTIDE SEQUENCE</scope>
    <source>
        <strain evidence="1">PSN324</strain>
    </source>
</reference>
<accession>A0AAV9I4K2</accession>
<organism evidence="1 2">
    <name type="scientific">Cladorrhinum samala</name>
    <dbReference type="NCBI Taxonomy" id="585594"/>
    <lineage>
        <taxon>Eukaryota</taxon>
        <taxon>Fungi</taxon>
        <taxon>Dikarya</taxon>
        <taxon>Ascomycota</taxon>
        <taxon>Pezizomycotina</taxon>
        <taxon>Sordariomycetes</taxon>
        <taxon>Sordariomycetidae</taxon>
        <taxon>Sordariales</taxon>
        <taxon>Podosporaceae</taxon>
        <taxon>Cladorrhinum</taxon>
    </lineage>
</organism>
<evidence type="ECO:0000313" key="1">
    <source>
        <dbReference type="EMBL" id="KAK4466531.1"/>
    </source>
</evidence>
<name>A0AAV9I4K2_9PEZI</name>
<keyword evidence="2" id="KW-1185">Reference proteome</keyword>
<reference evidence="1" key="2">
    <citation type="submission" date="2023-06" db="EMBL/GenBank/DDBJ databases">
        <authorList>
            <consortium name="Lawrence Berkeley National Laboratory"/>
            <person name="Mondo S.J."/>
            <person name="Hensen N."/>
            <person name="Bonometti L."/>
            <person name="Westerberg I."/>
            <person name="Brannstrom I.O."/>
            <person name="Guillou S."/>
            <person name="Cros-Aarteil S."/>
            <person name="Calhoun S."/>
            <person name="Haridas S."/>
            <person name="Kuo A."/>
            <person name="Pangilinan J."/>
            <person name="Riley R."/>
            <person name="Labutti K."/>
            <person name="Andreopoulos B."/>
            <person name="Lipzen A."/>
            <person name="Chen C."/>
            <person name="Yanf M."/>
            <person name="Daum C."/>
            <person name="Ng V."/>
            <person name="Clum A."/>
            <person name="Steindorff A."/>
            <person name="Ohm R."/>
            <person name="Martin F."/>
            <person name="Silar P."/>
            <person name="Natvig D."/>
            <person name="Lalanne C."/>
            <person name="Gautier V."/>
            <person name="Ament-Velasquez S.L."/>
            <person name="Kruys A."/>
            <person name="Hutchinson M.I."/>
            <person name="Powell A.J."/>
            <person name="Barry K."/>
            <person name="Miller A.N."/>
            <person name="Grigoriev I.V."/>
            <person name="Debuchy R."/>
            <person name="Gladieux P."/>
            <person name="Thoren M.H."/>
            <person name="Johannesson H."/>
        </authorList>
    </citation>
    <scope>NUCLEOTIDE SEQUENCE</scope>
    <source>
        <strain evidence="1">PSN324</strain>
    </source>
</reference>
<sequence>MTVQLITQTIESQYLDLEKLSGKLSELFPGVDCEIEPIDGENYTTLTIPRELTEDEIKSVLGEVTE</sequence>